<feature type="domain" description="SAF" evidence="2">
    <location>
        <begin position="10"/>
        <end position="88"/>
    </location>
</feature>
<evidence type="ECO:0000313" key="4">
    <source>
        <dbReference type="Proteomes" id="UP000007485"/>
    </source>
</evidence>
<dbReference type="GO" id="GO:0019698">
    <property type="term" value="P:D-galacturonate catabolic process"/>
    <property type="evidence" value="ECO:0007669"/>
    <property type="project" value="TreeGrafter"/>
</dbReference>
<keyword evidence="4" id="KW-1185">Reference proteome</keyword>
<dbReference type="InterPro" id="IPR013974">
    <property type="entry name" value="SAF"/>
</dbReference>
<name>F0QYC0_VULM7</name>
<dbReference type="RefSeq" id="WP_013604519.1">
    <property type="nucleotide sequence ID" value="NC_015151.1"/>
</dbReference>
<sequence>MKFVIHNRLDNVGVAIDDIRAGEEVAGVYIEDRSSGPRLKAINDVPLGHKIALTNIRAGEKVIKYGRVIGVAISDIRAGEHVHTHNLKSLRWGVLAKR</sequence>
<evidence type="ECO:0000259" key="2">
    <source>
        <dbReference type="SMART" id="SM00858"/>
    </source>
</evidence>
<proteinExistence type="predicted"/>
<dbReference type="InterPro" id="IPR044144">
    <property type="entry name" value="SAF_UxaA/GarD"/>
</dbReference>
<dbReference type="GeneID" id="10288804"/>
<accession>F0QYC0</accession>
<dbReference type="HOGENOM" id="CLU_084161_2_0_2"/>
<dbReference type="InterPro" id="IPR052172">
    <property type="entry name" value="UxaA_altronate/galactarate_dh"/>
</dbReference>
<evidence type="ECO:0000256" key="1">
    <source>
        <dbReference type="ARBA" id="ARBA00023239"/>
    </source>
</evidence>
<dbReference type="eggNOG" id="arCOG05318">
    <property type="taxonomic scope" value="Archaea"/>
</dbReference>
<dbReference type="CDD" id="cd11613">
    <property type="entry name" value="SAF_AH_GD"/>
    <property type="match status" value="1"/>
</dbReference>
<dbReference type="SMART" id="SM00858">
    <property type="entry name" value="SAF"/>
    <property type="match status" value="1"/>
</dbReference>
<reference evidence="3 4" key="1">
    <citation type="journal article" date="2011" name="J. Bacteriol.">
        <title>Complete genome sequence of 'Vulcanisaeta moutnovskia' strain 768-28, a novel member of the hyperthermophilic crenarchaeal genus vulcanisaeta.</title>
        <authorList>
            <person name="Gumerov V.M."/>
            <person name="Mardanov A.V."/>
            <person name="Beletsky A.V."/>
            <person name="Prokofeva M.I."/>
            <person name="Bonch-Osmolovskaya E.A."/>
            <person name="Ravin N.V."/>
            <person name="Skryabin K.G."/>
        </authorList>
    </citation>
    <scope>NUCLEOTIDE SEQUENCE [LARGE SCALE GENOMIC DNA]</scope>
    <source>
        <strain evidence="3 4">768-28</strain>
    </source>
</reference>
<dbReference type="Pfam" id="PF08666">
    <property type="entry name" value="SAF"/>
    <property type="match status" value="1"/>
</dbReference>
<evidence type="ECO:0000313" key="3">
    <source>
        <dbReference type="EMBL" id="ADY01357.1"/>
    </source>
</evidence>
<dbReference type="KEGG" id="vmo:VMUT_1152"/>
<dbReference type="Gene3D" id="2.30.130.110">
    <property type="match status" value="1"/>
</dbReference>
<dbReference type="PANTHER" id="PTHR30536">
    <property type="entry name" value="ALTRONATE/GALACTARATE DEHYDRATASE"/>
    <property type="match status" value="1"/>
</dbReference>
<dbReference type="STRING" id="985053.VMUT_1152"/>
<protein>
    <submittedName>
        <fullName evidence="3">SAF domain protein</fullName>
    </submittedName>
</protein>
<dbReference type="Proteomes" id="UP000007485">
    <property type="component" value="Chromosome"/>
</dbReference>
<organism evidence="3 4">
    <name type="scientific">Vulcanisaeta moutnovskia (strain 768-28)</name>
    <dbReference type="NCBI Taxonomy" id="985053"/>
    <lineage>
        <taxon>Archaea</taxon>
        <taxon>Thermoproteota</taxon>
        <taxon>Thermoprotei</taxon>
        <taxon>Thermoproteales</taxon>
        <taxon>Thermoproteaceae</taxon>
        <taxon>Vulcanisaeta</taxon>
    </lineage>
</organism>
<keyword evidence="1" id="KW-0456">Lyase</keyword>
<dbReference type="AlphaFoldDB" id="F0QYC0"/>
<gene>
    <name evidence="3" type="ordered locus">VMUT_1152</name>
</gene>
<dbReference type="PANTHER" id="PTHR30536:SF5">
    <property type="entry name" value="ALTRONATE DEHYDRATASE"/>
    <property type="match status" value="1"/>
</dbReference>
<dbReference type="EMBL" id="CP002529">
    <property type="protein sequence ID" value="ADY01357.1"/>
    <property type="molecule type" value="Genomic_DNA"/>
</dbReference>
<dbReference type="GO" id="GO:0016829">
    <property type="term" value="F:lyase activity"/>
    <property type="evidence" value="ECO:0007669"/>
    <property type="project" value="UniProtKB-KW"/>
</dbReference>